<dbReference type="PROSITE" id="PS50871">
    <property type="entry name" value="C1Q"/>
    <property type="match status" value="1"/>
</dbReference>
<keyword evidence="7" id="KW-1185">Reference proteome</keyword>
<feature type="signal peptide" evidence="4">
    <location>
        <begin position="1"/>
        <end position="18"/>
    </location>
</feature>
<dbReference type="AlphaFoldDB" id="A0A8C6U430"/>
<dbReference type="InterPro" id="IPR050822">
    <property type="entry name" value="Cerebellin_Synaptic_Org"/>
</dbReference>
<reference evidence="6" key="2">
    <citation type="submission" date="2025-09" db="UniProtKB">
        <authorList>
            <consortium name="Ensembl"/>
        </authorList>
    </citation>
    <scope>IDENTIFICATION</scope>
</reference>
<dbReference type="PRINTS" id="PR00007">
    <property type="entry name" value="COMPLEMNTC1Q"/>
</dbReference>
<evidence type="ECO:0000256" key="3">
    <source>
        <dbReference type="ARBA" id="ARBA00022729"/>
    </source>
</evidence>
<dbReference type="GO" id="GO:0045202">
    <property type="term" value="C:synapse"/>
    <property type="evidence" value="ECO:0007669"/>
    <property type="project" value="TreeGrafter"/>
</dbReference>
<dbReference type="GO" id="GO:0099558">
    <property type="term" value="P:maintenance of synapse structure"/>
    <property type="evidence" value="ECO:0007669"/>
    <property type="project" value="TreeGrafter"/>
</dbReference>
<dbReference type="SMART" id="SM00110">
    <property type="entry name" value="C1Q"/>
    <property type="match status" value="1"/>
</dbReference>
<feature type="domain" description="C1q" evidence="5">
    <location>
        <begin position="95"/>
        <end position="240"/>
    </location>
</feature>
<dbReference type="GO" id="GO:0005576">
    <property type="term" value="C:extracellular region"/>
    <property type="evidence" value="ECO:0007669"/>
    <property type="project" value="UniProtKB-SubCell"/>
</dbReference>
<dbReference type="InterPro" id="IPR008983">
    <property type="entry name" value="Tumour_necrosis_fac-like_dom"/>
</dbReference>
<proteinExistence type="predicted"/>
<evidence type="ECO:0000259" key="5">
    <source>
        <dbReference type="PROSITE" id="PS50871"/>
    </source>
</evidence>
<evidence type="ECO:0000256" key="1">
    <source>
        <dbReference type="ARBA" id="ARBA00004613"/>
    </source>
</evidence>
<dbReference type="Pfam" id="PF00386">
    <property type="entry name" value="C1q"/>
    <property type="match status" value="1"/>
</dbReference>
<dbReference type="Gene3D" id="2.60.120.40">
    <property type="match status" value="1"/>
</dbReference>
<dbReference type="SUPFAM" id="SSF49842">
    <property type="entry name" value="TNF-like"/>
    <property type="match status" value="1"/>
</dbReference>
<dbReference type="PANTHER" id="PTHR22923:SF89">
    <property type="entry name" value="CEREBELLIN 18"/>
    <property type="match status" value="1"/>
</dbReference>
<evidence type="ECO:0000256" key="2">
    <source>
        <dbReference type="ARBA" id="ARBA00022525"/>
    </source>
</evidence>
<accession>A0A8C6U430</accession>
<evidence type="ECO:0000313" key="7">
    <source>
        <dbReference type="Proteomes" id="UP000694523"/>
    </source>
</evidence>
<feature type="chain" id="PRO_5034675691" description="C1q domain-containing protein" evidence="4">
    <location>
        <begin position="19"/>
        <end position="242"/>
    </location>
</feature>
<reference evidence="6" key="1">
    <citation type="submission" date="2025-08" db="UniProtKB">
        <authorList>
            <consortium name="Ensembl"/>
        </authorList>
    </citation>
    <scope>IDENTIFICATION</scope>
</reference>
<comment type="subcellular location">
    <subcellularLocation>
        <location evidence="1">Secreted</location>
    </subcellularLocation>
</comment>
<protein>
    <recommendedName>
        <fullName evidence="5">C1q domain-containing protein</fullName>
    </recommendedName>
</protein>
<dbReference type="Proteomes" id="UP000694523">
    <property type="component" value="Unplaced"/>
</dbReference>
<dbReference type="InterPro" id="IPR001073">
    <property type="entry name" value="C1q_dom"/>
</dbReference>
<evidence type="ECO:0000313" key="6">
    <source>
        <dbReference type="Ensembl" id="ENSNMLP00000030747.1"/>
    </source>
</evidence>
<dbReference type="PANTHER" id="PTHR22923">
    <property type="entry name" value="CEREBELLIN-RELATED"/>
    <property type="match status" value="1"/>
</dbReference>
<name>A0A8C6U430_9GOBI</name>
<sequence length="242" mass="27316">LLLLSYYLFLFFLSPQQCIILPCLSLHSVSMEGYVKCEKFNCDCTFNREIGCCSGANDMFNMEDEVSERMKALNAGIHNLKMLTEQFKSKVHAYYYCRKIAFQASMTERVSAMTKGVMCLGPFNSKMPIRFDNVILNDGNGYNSVLGIFTAPSDAVYVFSFTIASTNEDMVELRHKVTPTFTVAHASQFFIILFVSLQYVILSLNKGNQVYLELQSARKICSSFSSNIFSGFLLYTVNNASD</sequence>
<evidence type="ECO:0000256" key="4">
    <source>
        <dbReference type="SAM" id="SignalP"/>
    </source>
</evidence>
<dbReference type="Ensembl" id="ENSNMLT00000034281.1">
    <property type="protein sequence ID" value="ENSNMLP00000030747.1"/>
    <property type="gene ID" value="ENSNMLG00000019377.1"/>
</dbReference>
<keyword evidence="2" id="KW-0964">Secreted</keyword>
<organism evidence="6 7">
    <name type="scientific">Neogobius melanostomus</name>
    <name type="common">round goby</name>
    <dbReference type="NCBI Taxonomy" id="47308"/>
    <lineage>
        <taxon>Eukaryota</taxon>
        <taxon>Metazoa</taxon>
        <taxon>Chordata</taxon>
        <taxon>Craniata</taxon>
        <taxon>Vertebrata</taxon>
        <taxon>Euteleostomi</taxon>
        <taxon>Actinopterygii</taxon>
        <taxon>Neopterygii</taxon>
        <taxon>Teleostei</taxon>
        <taxon>Neoteleostei</taxon>
        <taxon>Acanthomorphata</taxon>
        <taxon>Gobiaria</taxon>
        <taxon>Gobiiformes</taxon>
        <taxon>Gobioidei</taxon>
        <taxon>Gobiidae</taxon>
        <taxon>Benthophilinae</taxon>
        <taxon>Neogobiini</taxon>
        <taxon>Neogobius</taxon>
    </lineage>
</organism>
<keyword evidence="3 4" id="KW-0732">Signal</keyword>